<dbReference type="Proteomes" id="UP000001299">
    <property type="component" value="Chromosome 1"/>
</dbReference>
<accession>E0RV72</accession>
<name>E0RV72_BUTPB</name>
<dbReference type="STRING" id="515622.bpr_I1755"/>
<evidence type="ECO:0000256" key="1">
    <source>
        <dbReference type="SAM" id="Phobius"/>
    </source>
</evidence>
<dbReference type="EMBL" id="CP001810">
    <property type="protein sequence ID" value="ADL34491.1"/>
    <property type="molecule type" value="Genomic_DNA"/>
</dbReference>
<keyword evidence="1" id="KW-1133">Transmembrane helix</keyword>
<evidence type="ECO:0000313" key="3">
    <source>
        <dbReference type="Proteomes" id="UP000001299"/>
    </source>
</evidence>
<organism evidence="2 3">
    <name type="scientific">Butyrivibrio proteoclasticus (strain ATCC 51982 / DSM 14932 / B316)</name>
    <name type="common">Clostridium proteoclasticum</name>
    <dbReference type="NCBI Taxonomy" id="515622"/>
    <lineage>
        <taxon>Bacteria</taxon>
        <taxon>Bacillati</taxon>
        <taxon>Bacillota</taxon>
        <taxon>Clostridia</taxon>
        <taxon>Lachnospirales</taxon>
        <taxon>Lachnospiraceae</taxon>
        <taxon>Butyrivibrio</taxon>
    </lineage>
</organism>
<gene>
    <name evidence="2" type="ordered locus">bpr_I1755</name>
</gene>
<protein>
    <submittedName>
        <fullName evidence="2">Uncharacterized protein</fullName>
    </submittedName>
</protein>
<proteinExistence type="predicted"/>
<keyword evidence="3" id="KW-1185">Reference proteome</keyword>
<evidence type="ECO:0000313" key="2">
    <source>
        <dbReference type="EMBL" id="ADL34491.1"/>
    </source>
</evidence>
<feature type="transmembrane region" description="Helical" evidence="1">
    <location>
        <begin position="12"/>
        <end position="32"/>
    </location>
</feature>
<dbReference type="HOGENOM" id="CLU_3363904_0_0_9"/>
<keyword evidence="1" id="KW-0472">Membrane</keyword>
<dbReference type="KEGG" id="bpb:bpr_I1755"/>
<reference evidence="2 3" key="1">
    <citation type="journal article" date="2010" name="PLoS ONE">
        <title>The glycobiome of the rumen bacterium Butyrivibrio proteoclasticus B316(T) highlights adaptation to a polysaccharide-rich environment.</title>
        <authorList>
            <person name="Kelly W.J."/>
            <person name="Leahy S.C."/>
            <person name="Altermann E."/>
            <person name="Yeoman C.J."/>
            <person name="Dunne J.C."/>
            <person name="Kong Z."/>
            <person name="Pacheco D.M."/>
            <person name="Li D."/>
            <person name="Noel S.J."/>
            <person name="Moon C.D."/>
            <person name="Cookson A.L."/>
            <person name="Attwood G.T."/>
        </authorList>
    </citation>
    <scope>NUCLEOTIDE SEQUENCE [LARGE SCALE GENOMIC DNA]</scope>
    <source>
        <strain evidence="3">ATCC 51982 / DSM 14932 / B316</strain>
    </source>
</reference>
<sequence length="35" mass="3753">MGDFTMGRMKYIYALAIIAGFILAGLIVSGLGKLF</sequence>
<dbReference type="AlphaFoldDB" id="E0RV72"/>
<keyword evidence="1" id="KW-0812">Transmembrane</keyword>